<protein>
    <submittedName>
        <fullName evidence="2">Uncharacterized protein</fullName>
    </submittedName>
</protein>
<proteinExistence type="predicted"/>
<sequence>MFFLSQLQNMEILIFFLMGKFQNPNNQKHQNSLFFFNVFKNFCSKTFYVSFSRKKLPQNKTVSCIIHSSLWLHKKEKKIFKKRMIEKQNIKKCGSSKNAHPKKKYKFPSSDLLVE</sequence>
<dbReference type="Proteomes" id="UP000887576">
    <property type="component" value="Unplaced"/>
</dbReference>
<evidence type="ECO:0000313" key="2">
    <source>
        <dbReference type="WBParaSite" id="JU765_v2.g13417.t1"/>
    </source>
</evidence>
<name>A0AC34Q691_9BILA</name>
<dbReference type="WBParaSite" id="JU765_v2.g13417.t1">
    <property type="protein sequence ID" value="JU765_v2.g13417.t1"/>
    <property type="gene ID" value="JU765_v2.g13417"/>
</dbReference>
<reference evidence="2" key="1">
    <citation type="submission" date="2022-11" db="UniProtKB">
        <authorList>
            <consortium name="WormBaseParasite"/>
        </authorList>
    </citation>
    <scope>IDENTIFICATION</scope>
</reference>
<evidence type="ECO:0000313" key="1">
    <source>
        <dbReference type="Proteomes" id="UP000887576"/>
    </source>
</evidence>
<organism evidence="1 2">
    <name type="scientific">Panagrolaimus sp. JU765</name>
    <dbReference type="NCBI Taxonomy" id="591449"/>
    <lineage>
        <taxon>Eukaryota</taxon>
        <taxon>Metazoa</taxon>
        <taxon>Ecdysozoa</taxon>
        <taxon>Nematoda</taxon>
        <taxon>Chromadorea</taxon>
        <taxon>Rhabditida</taxon>
        <taxon>Tylenchina</taxon>
        <taxon>Panagrolaimomorpha</taxon>
        <taxon>Panagrolaimoidea</taxon>
        <taxon>Panagrolaimidae</taxon>
        <taxon>Panagrolaimus</taxon>
    </lineage>
</organism>
<accession>A0AC34Q691</accession>